<dbReference type="EMBL" id="AP023366">
    <property type="protein sequence ID" value="BCJ86770.1"/>
    <property type="molecule type" value="Genomic_DNA"/>
</dbReference>
<protein>
    <submittedName>
        <fullName evidence="1">rRNA methyltransferase</fullName>
    </submittedName>
</protein>
<accession>A0A7I8DE27</accession>
<name>A0A7I8DE27_9BACL</name>
<dbReference type="InterPro" id="IPR029063">
    <property type="entry name" value="SAM-dependent_MTases_sf"/>
</dbReference>
<sequence length="193" mass="21094">MGGRGESIPDNDGQISMQERNRRILAVDATVGNGHDTLFLAECVGANGLVYGFDIQSAAIEAASNRLSDARLLQRVVLLEAGHERLAEMLPQDTKGNLQAVMFNLGYLPGGDKSVITRADTTVRALQTALEWLAPQGVITCVIYPGHPGGAEESDRVLQWARTVDQRQAQVLWYRFLNQQNRPPTLLAISRNG</sequence>
<dbReference type="CDD" id="cd02440">
    <property type="entry name" value="AdoMet_MTases"/>
    <property type="match status" value="1"/>
</dbReference>
<evidence type="ECO:0000313" key="2">
    <source>
        <dbReference type="Proteomes" id="UP000593802"/>
    </source>
</evidence>
<gene>
    <name evidence="1" type="primary">mraW</name>
    <name evidence="1" type="ORF">skT53_17550</name>
</gene>
<dbReference type="PANTHER" id="PTHR35276:SF1">
    <property type="entry name" value="TRNA (MNM(5)S(2)U34)-METHYLTRANSFERASE, CHLOROPLASTIC"/>
    <property type="match status" value="1"/>
</dbReference>
<dbReference type="PANTHER" id="PTHR35276">
    <property type="entry name" value="S-ADENOSYL-L-METHIONINE-DEPENDENT METHYLTRANSFERASES SUPERFAMILY PROTEIN"/>
    <property type="match status" value="1"/>
</dbReference>
<dbReference type="InterPro" id="IPR010719">
    <property type="entry name" value="MnmM_MeTrfase"/>
</dbReference>
<dbReference type="AlphaFoldDB" id="A0A7I8DE27"/>
<proteinExistence type="predicted"/>
<dbReference type="Gene3D" id="3.40.50.150">
    <property type="entry name" value="Vaccinia Virus protein VP39"/>
    <property type="match status" value="1"/>
</dbReference>
<reference evidence="1 2" key="1">
    <citation type="submission" date="2020-08" db="EMBL/GenBank/DDBJ databases">
        <title>Complete Genome Sequence of Effusibacillus dendaii Strain skT53, Isolated from Farmland soil.</title>
        <authorList>
            <person name="Konishi T."/>
            <person name="Kawasaki H."/>
        </authorList>
    </citation>
    <scope>NUCLEOTIDE SEQUENCE [LARGE SCALE GENOMIC DNA]</scope>
    <source>
        <strain evidence="2">skT53</strain>
    </source>
</reference>
<dbReference type="Proteomes" id="UP000593802">
    <property type="component" value="Chromosome"/>
</dbReference>
<evidence type="ECO:0000313" key="1">
    <source>
        <dbReference type="EMBL" id="BCJ86770.1"/>
    </source>
</evidence>
<dbReference type="KEGG" id="eff:skT53_17550"/>
<dbReference type="GO" id="GO:0008168">
    <property type="term" value="F:methyltransferase activity"/>
    <property type="evidence" value="ECO:0007669"/>
    <property type="project" value="UniProtKB-KW"/>
</dbReference>
<dbReference type="SUPFAM" id="SSF53335">
    <property type="entry name" value="S-adenosyl-L-methionine-dependent methyltransferases"/>
    <property type="match status" value="1"/>
</dbReference>
<keyword evidence="1" id="KW-0489">Methyltransferase</keyword>
<dbReference type="GO" id="GO:0032259">
    <property type="term" value="P:methylation"/>
    <property type="evidence" value="ECO:0007669"/>
    <property type="project" value="UniProtKB-KW"/>
</dbReference>
<organism evidence="1 2">
    <name type="scientific">Effusibacillus dendaii</name>
    <dbReference type="NCBI Taxonomy" id="2743772"/>
    <lineage>
        <taxon>Bacteria</taxon>
        <taxon>Bacillati</taxon>
        <taxon>Bacillota</taxon>
        <taxon>Bacilli</taxon>
        <taxon>Bacillales</taxon>
        <taxon>Alicyclobacillaceae</taxon>
        <taxon>Effusibacillus</taxon>
    </lineage>
</organism>
<keyword evidence="2" id="KW-1185">Reference proteome</keyword>
<dbReference type="Pfam" id="PF06962">
    <property type="entry name" value="rRNA_methylase"/>
    <property type="match status" value="1"/>
</dbReference>
<keyword evidence="1" id="KW-0808">Transferase</keyword>